<feature type="transmembrane region" description="Helical" evidence="10">
    <location>
        <begin position="348"/>
        <end position="369"/>
    </location>
</feature>
<dbReference type="GO" id="GO:0012505">
    <property type="term" value="C:endomembrane system"/>
    <property type="evidence" value="ECO:0007669"/>
    <property type="project" value="UniProtKB-SubCell"/>
</dbReference>
<keyword evidence="12" id="KW-1185">Reference proteome</keyword>
<dbReference type="Pfam" id="PF03552">
    <property type="entry name" value="Cellulose_synt"/>
    <property type="match status" value="2"/>
</dbReference>
<feature type="transmembrane region" description="Helical" evidence="10">
    <location>
        <begin position="512"/>
        <end position="532"/>
    </location>
</feature>
<protein>
    <recommendedName>
        <fullName evidence="13">Cellulose synthase-like protein G2</fullName>
    </recommendedName>
</protein>
<dbReference type="AlphaFoldDB" id="A0AAP0X733"/>
<feature type="binding site" evidence="9">
    <location>
        <position position="297"/>
    </location>
    <ligand>
        <name>Mn(2+)</name>
        <dbReference type="ChEBI" id="CHEBI:29035"/>
    </ligand>
</feature>
<dbReference type="Gene3D" id="3.90.550.10">
    <property type="entry name" value="Spore Coat Polysaccharide Biosynthesis Protein SpsA, Chain A"/>
    <property type="match status" value="2"/>
</dbReference>
<keyword evidence="4 10" id="KW-0812">Transmembrane</keyword>
<dbReference type="InterPro" id="IPR029044">
    <property type="entry name" value="Nucleotide-diphossugar_trans"/>
</dbReference>
<accession>A0AAP0X733</accession>
<comment type="caution">
    <text evidence="11">The sequence shown here is derived from an EMBL/GenBank/DDBJ whole genome shotgun (WGS) entry which is preliminary data.</text>
</comment>
<reference evidence="11 12" key="1">
    <citation type="journal article" date="2024" name="Plant J.">
        <title>Genome sequences and population genomics reveal climatic adaptation and genomic divergence between two closely related sweetgum species.</title>
        <authorList>
            <person name="Xu W.Q."/>
            <person name="Ren C.Q."/>
            <person name="Zhang X.Y."/>
            <person name="Comes H.P."/>
            <person name="Liu X.H."/>
            <person name="Li Y.G."/>
            <person name="Kettle C.J."/>
            <person name="Jalonen R."/>
            <person name="Gaisberger H."/>
            <person name="Ma Y.Z."/>
            <person name="Qiu Y.X."/>
        </authorList>
    </citation>
    <scope>NUCLEOTIDE SEQUENCE [LARGE SCALE GENOMIC DNA]</scope>
    <source>
        <strain evidence="11">Hangzhou</strain>
    </source>
</reference>
<dbReference type="SUPFAM" id="SSF53448">
    <property type="entry name" value="Nucleotide-diphospho-sugar transferases"/>
    <property type="match status" value="1"/>
</dbReference>
<evidence type="ECO:0000256" key="3">
    <source>
        <dbReference type="ARBA" id="ARBA00022679"/>
    </source>
</evidence>
<evidence type="ECO:0000256" key="5">
    <source>
        <dbReference type="ARBA" id="ARBA00022989"/>
    </source>
</evidence>
<keyword evidence="6 10" id="KW-0472">Membrane</keyword>
<evidence type="ECO:0000256" key="9">
    <source>
        <dbReference type="PIRSR" id="PIRSR605150-3"/>
    </source>
</evidence>
<evidence type="ECO:0000256" key="2">
    <source>
        <dbReference type="ARBA" id="ARBA00022676"/>
    </source>
</evidence>
<dbReference type="Proteomes" id="UP001415857">
    <property type="component" value="Unassembled WGS sequence"/>
</dbReference>
<dbReference type="GO" id="GO:0016760">
    <property type="term" value="F:cellulose synthase (UDP-forming) activity"/>
    <property type="evidence" value="ECO:0007669"/>
    <property type="project" value="InterPro"/>
</dbReference>
<dbReference type="GO" id="GO:0016020">
    <property type="term" value="C:membrane"/>
    <property type="evidence" value="ECO:0007669"/>
    <property type="project" value="InterPro"/>
</dbReference>
<evidence type="ECO:0000256" key="8">
    <source>
        <dbReference type="PIRSR" id="PIRSR605150-2"/>
    </source>
</evidence>
<keyword evidence="5 10" id="KW-1133">Transmembrane helix</keyword>
<dbReference type="GO" id="GO:0030244">
    <property type="term" value="P:cellulose biosynthetic process"/>
    <property type="evidence" value="ECO:0007669"/>
    <property type="project" value="InterPro"/>
</dbReference>
<comment type="subcellular location">
    <subcellularLocation>
        <location evidence="1">Endomembrane system</location>
        <topology evidence="1">Multi-pass membrane protein</topology>
    </subcellularLocation>
</comment>
<proteinExistence type="predicted"/>
<sequence>MEKSLPLHICHVQKSTTIINRSHAFLHSIALLALIYYRASYFFRDTKTKDIPILLWLMVFGSELLLSFQWLLNQAYRWRPVSRTVFPERLPEDKELPGIDVFICTADPNKEPTLGVMNTVISAMALDYPPEKLYVYLSDDGGSPVTLQGMREAWRFARWWLPFCRTYGIKTRCPGAYFSALEDENYDSYLDTKFIAERLKIKGKYELFKEQVMKAREMGRIGDKSISTCQDHPPVVEVIHDNSTDALGVDQAEMPLLVYVSREKRPSHAHHFKAGALNVLLRVSGIISNSSYILVLDCDMYCNDPSSARQAMCFHLDPKISATLAFVQFPKKFHNLSKNDIYDGRLRSAFAVSTSWFMIYSFLFLSSIFKQVEEVLSTGGSIQTWWNEQRIWMIKSVTAYFYGTLDAILKLFGMREARFIPTNKVDDDEQIKLYQRGTFDFRTSTALLAPLVTFVILNLASFIGGISRAIIAGGMEELFGQIFLSFFFLIVNYPIINGMIVRKDRGRVPPSVTLLCVVISMIFLALGSIVLMF</sequence>
<feature type="transmembrane region" description="Helical" evidence="10">
    <location>
        <begin position="446"/>
        <end position="466"/>
    </location>
</feature>
<evidence type="ECO:0000256" key="1">
    <source>
        <dbReference type="ARBA" id="ARBA00004127"/>
    </source>
</evidence>
<dbReference type="EMBL" id="JBBPBK010000003">
    <property type="protein sequence ID" value="KAK9288398.1"/>
    <property type="molecule type" value="Genomic_DNA"/>
</dbReference>
<evidence type="ECO:0000256" key="4">
    <source>
        <dbReference type="ARBA" id="ARBA00022692"/>
    </source>
</evidence>
<dbReference type="GO" id="GO:0071555">
    <property type="term" value="P:cell wall organization"/>
    <property type="evidence" value="ECO:0007669"/>
    <property type="project" value="UniProtKB-KW"/>
</dbReference>
<dbReference type="FunFam" id="3.90.550.10:FF:000194">
    <property type="entry name" value="Cellulose synthase-like protein G2 isoform A"/>
    <property type="match status" value="1"/>
</dbReference>
<gene>
    <name evidence="11" type="ORF">L1049_016854</name>
</gene>
<keyword evidence="2" id="KW-0328">Glycosyltransferase</keyword>
<feature type="binding site" evidence="8">
    <location>
        <position position="140"/>
    </location>
    <ligand>
        <name>UDP-alpha-D-glucose</name>
        <dbReference type="ChEBI" id="CHEBI:58885"/>
    </ligand>
</feature>
<evidence type="ECO:0000256" key="6">
    <source>
        <dbReference type="ARBA" id="ARBA00023136"/>
    </source>
</evidence>
<organism evidence="11 12">
    <name type="scientific">Liquidambar formosana</name>
    <name type="common">Formosan gum</name>
    <dbReference type="NCBI Taxonomy" id="63359"/>
    <lineage>
        <taxon>Eukaryota</taxon>
        <taxon>Viridiplantae</taxon>
        <taxon>Streptophyta</taxon>
        <taxon>Embryophyta</taxon>
        <taxon>Tracheophyta</taxon>
        <taxon>Spermatophyta</taxon>
        <taxon>Magnoliopsida</taxon>
        <taxon>eudicotyledons</taxon>
        <taxon>Gunneridae</taxon>
        <taxon>Pentapetalae</taxon>
        <taxon>Saxifragales</taxon>
        <taxon>Altingiaceae</taxon>
        <taxon>Liquidambar</taxon>
    </lineage>
</organism>
<keyword evidence="3" id="KW-0808">Transferase</keyword>
<dbReference type="PANTHER" id="PTHR13301">
    <property type="entry name" value="X-BOX TRANSCRIPTION FACTOR-RELATED"/>
    <property type="match status" value="1"/>
</dbReference>
<evidence type="ECO:0000313" key="11">
    <source>
        <dbReference type="EMBL" id="KAK9288398.1"/>
    </source>
</evidence>
<evidence type="ECO:0000256" key="7">
    <source>
        <dbReference type="ARBA" id="ARBA00023316"/>
    </source>
</evidence>
<name>A0AAP0X733_LIQFO</name>
<feature type="transmembrane region" description="Helical" evidence="10">
    <location>
        <begin position="24"/>
        <end position="41"/>
    </location>
</feature>
<feature type="transmembrane region" description="Helical" evidence="10">
    <location>
        <begin position="478"/>
        <end position="500"/>
    </location>
</feature>
<feature type="binding site" evidence="9">
    <location>
        <position position="273"/>
    </location>
    <ligand>
        <name>Mn(2+)</name>
        <dbReference type="ChEBI" id="CHEBI:29035"/>
    </ligand>
</feature>
<feature type="transmembrane region" description="Helical" evidence="10">
    <location>
        <begin position="389"/>
        <end position="409"/>
    </location>
</feature>
<evidence type="ECO:0000256" key="10">
    <source>
        <dbReference type="SAM" id="Phobius"/>
    </source>
</evidence>
<keyword evidence="7" id="KW-0961">Cell wall biogenesis/degradation</keyword>
<feature type="binding site" evidence="8">
    <location>
        <position position="111"/>
    </location>
    <ligand>
        <name>UDP-alpha-D-glucose</name>
        <dbReference type="ChEBI" id="CHEBI:58885"/>
    </ligand>
</feature>
<dbReference type="InterPro" id="IPR005150">
    <property type="entry name" value="Cellulose_synth"/>
</dbReference>
<feature type="binding site" evidence="8">
    <location>
        <position position="110"/>
    </location>
    <ligand>
        <name>UDP-alpha-D-glucose</name>
        <dbReference type="ChEBI" id="CHEBI:58885"/>
    </ligand>
</feature>
<feature type="transmembrane region" description="Helical" evidence="10">
    <location>
        <begin position="53"/>
        <end position="72"/>
    </location>
</feature>
<evidence type="ECO:0008006" key="13">
    <source>
        <dbReference type="Google" id="ProtNLM"/>
    </source>
</evidence>
<evidence type="ECO:0000313" key="12">
    <source>
        <dbReference type="Proteomes" id="UP001415857"/>
    </source>
</evidence>